<dbReference type="CDD" id="cd00090">
    <property type="entry name" value="HTH_ARSR"/>
    <property type="match status" value="1"/>
</dbReference>
<dbReference type="InterPro" id="IPR011991">
    <property type="entry name" value="ArsR-like_HTH"/>
</dbReference>
<dbReference type="EMBL" id="BAABCM010000001">
    <property type="protein sequence ID" value="GAA3799249.1"/>
    <property type="molecule type" value="Genomic_DNA"/>
</dbReference>
<comment type="caution">
    <text evidence="1">The sequence shown here is derived from an EMBL/GenBank/DDBJ whole genome shotgun (WGS) entry which is preliminary data.</text>
</comment>
<reference evidence="2" key="1">
    <citation type="journal article" date="2019" name="Int. J. Syst. Evol. Microbiol.">
        <title>The Global Catalogue of Microorganisms (GCM) 10K type strain sequencing project: providing services to taxonomists for standard genome sequencing and annotation.</title>
        <authorList>
            <consortium name="The Broad Institute Genomics Platform"/>
            <consortium name="The Broad Institute Genome Sequencing Center for Infectious Disease"/>
            <person name="Wu L."/>
            <person name="Ma J."/>
        </authorList>
    </citation>
    <scope>NUCLEOTIDE SEQUENCE [LARGE SCALE GENOMIC DNA]</scope>
    <source>
        <strain evidence="2">JCM 17017</strain>
    </source>
</reference>
<keyword evidence="2" id="KW-1185">Reference proteome</keyword>
<dbReference type="Proteomes" id="UP001501624">
    <property type="component" value="Unassembled WGS sequence"/>
</dbReference>
<organism evidence="1 2">
    <name type="scientific">Amycolatopsis tucumanensis</name>
    <dbReference type="NCBI Taxonomy" id="401106"/>
    <lineage>
        <taxon>Bacteria</taxon>
        <taxon>Bacillati</taxon>
        <taxon>Actinomycetota</taxon>
        <taxon>Actinomycetes</taxon>
        <taxon>Pseudonocardiales</taxon>
        <taxon>Pseudonocardiaceae</taxon>
        <taxon>Amycolatopsis</taxon>
    </lineage>
</organism>
<protein>
    <submittedName>
        <fullName evidence="1">Helix-turn-helix domain-containing protein</fullName>
    </submittedName>
</protein>
<name>A0ABP7HPZ4_9PSEU</name>
<gene>
    <name evidence="1" type="ORF">GCM10022380_15670</name>
</gene>
<dbReference type="Gene3D" id="1.10.10.10">
    <property type="entry name" value="Winged helix-like DNA-binding domain superfamily/Winged helix DNA-binding domain"/>
    <property type="match status" value="1"/>
</dbReference>
<sequence length="197" mass="21339">MTHQVPGRRAEVLRAIRETGPVGVAELAGRLGLHPNSVRFHLDQLVADRLVERAPGHARGPGRPAAEYRVPPVAARGRDRRYEVLAEILLTGGPGDPETAGAAWGRRLNARPETPAQVVRILDELGFEPEQAADPHRIRLRHCPFLELASRHRDAVCSVHLGMLNGALADGPLRASRLLPFADPDACVVELETAADA</sequence>
<dbReference type="SUPFAM" id="SSF46785">
    <property type="entry name" value="Winged helix' DNA-binding domain"/>
    <property type="match status" value="1"/>
</dbReference>
<accession>A0ABP7HPZ4</accession>
<dbReference type="RefSeq" id="WP_237334964.1">
    <property type="nucleotide sequence ID" value="NZ_BAABCM010000001.1"/>
</dbReference>
<dbReference type="InterPro" id="IPR036390">
    <property type="entry name" value="WH_DNA-bd_sf"/>
</dbReference>
<proteinExistence type="predicted"/>
<dbReference type="Pfam" id="PF12840">
    <property type="entry name" value="HTH_20"/>
    <property type="match status" value="1"/>
</dbReference>
<evidence type="ECO:0000313" key="1">
    <source>
        <dbReference type="EMBL" id="GAA3799249.1"/>
    </source>
</evidence>
<evidence type="ECO:0000313" key="2">
    <source>
        <dbReference type="Proteomes" id="UP001501624"/>
    </source>
</evidence>
<dbReference type="InterPro" id="IPR036388">
    <property type="entry name" value="WH-like_DNA-bd_sf"/>
</dbReference>